<comment type="caution">
    <text evidence="1">The sequence shown here is derived from an EMBL/GenBank/DDBJ whole genome shotgun (WGS) entry which is preliminary data.</text>
</comment>
<organism evidence="1 2">
    <name type="scientific">Cuneatibacter caecimuris</name>
    <dbReference type="NCBI Taxonomy" id="1796618"/>
    <lineage>
        <taxon>Bacteria</taxon>
        <taxon>Bacillati</taxon>
        <taxon>Bacillota</taxon>
        <taxon>Clostridia</taxon>
        <taxon>Lachnospirales</taxon>
        <taxon>Lachnospiraceae</taxon>
        <taxon>Cuneatibacter</taxon>
    </lineage>
</organism>
<dbReference type="RefSeq" id="WP_130434819.1">
    <property type="nucleotide sequence ID" value="NZ_SGXF01000002.1"/>
</dbReference>
<proteinExistence type="predicted"/>
<accession>A0A4Q7PKC7</accession>
<protein>
    <submittedName>
        <fullName evidence="1">Uncharacterized protein</fullName>
    </submittedName>
</protein>
<gene>
    <name evidence="1" type="ORF">EV209_1615</name>
</gene>
<evidence type="ECO:0000313" key="1">
    <source>
        <dbReference type="EMBL" id="RZT01173.1"/>
    </source>
</evidence>
<dbReference type="EMBL" id="SGXF01000002">
    <property type="protein sequence ID" value="RZT01173.1"/>
    <property type="molecule type" value="Genomic_DNA"/>
</dbReference>
<dbReference type="AlphaFoldDB" id="A0A4Q7PKC7"/>
<keyword evidence="2" id="KW-1185">Reference proteome</keyword>
<sequence>MFDPFRNDDIKIDFPVPQRLKALMEEVEGLYQGEDEVRYEAWIGQLGTMSKSYYLANVLTEEQLNKILDRYGAW</sequence>
<dbReference type="Proteomes" id="UP000292927">
    <property type="component" value="Unassembled WGS sequence"/>
</dbReference>
<reference evidence="1 2" key="1">
    <citation type="submission" date="2019-02" db="EMBL/GenBank/DDBJ databases">
        <title>Genomic Encyclopedia of Type Strains, Phase IV (KMG-IV): sequencing the most valuable type-strain genomes for metagenomic binning, comparative biology and taxonomic classification.</title>
        <authorList>
            <person name="Goeker M."/>
        </authorList>
    </citation>
    <scope>NUCLEOTIDE SEQUENCE [LARGE SCALE GENOMIC DNA]</scope>
    <source>
        <strain evidence="1 2">DSM 29486</strain>
    </source>
</reference>
<evidence type="ECO:0000313" key="2">
    <source>
        <dbReference type="Proteomes" id="UP000292927"/>
    </source>
</evidence>
<dbReference type="OrthoDB" id="9983529at2"/>
<name>A0A4Q7PKC7_9FIRM</name>